<comment type="caution">
    <text evidence="6">The sequence shown here is derived from an EMBL/GenBank/DDBJ whole genome shotgun (WGS) entry which is preliminary data.</text>
</comment>
<dbReference type="AlphaFoldDB" id="A0A8H3G656"/>
<evidence type="ECO:0000256" key="4">
    <source>
        <dbReference type="SAM" id="MobiDB-lite"/>
    </source>
</evidence>
<dbReference type="PANTHER" id="PTHR37534">
    <property type="entry name" value="TRANSCRIPTIONAL ACTIVATOR PROTEIN UGA3"/>
    <property type="match status" value="1"/>
</dbReference>
<keyword evidence="7" id="KW-1185">Reference proteome</keyword>
<protein>
    <recommendedName>
        <fullName evidence="5">Zn(2)-C6 fungal-type domain-containing protein</fullName>
    </recommendedName>
</protein>
<dbReference type="Pfam" id="PF00172">
    <property type="entry name" value="Zn_clus"/>
    <property type="match status" value="1"/>
</dbReference>
<dbReference type="GO" id="GO:0000976">
    <property type="term" value="F:transcription cis-regulatory region binding"/>
    <property type="evidence" value="ECO:0007669"/>
    <property type="project" value="TreeGrafter"/>
</dbReference>
<dbReference type="EMBL" id="CAJPDR010000408">
    <property type="protein sequence ID" value="CAF9935504.1"/>
    <property type="molecule type" value="Genomic_DNA"/>
</dbReference>
<gene>
    <name evidence="6" type="ORF">ALECFALPRED_006412</name>
</gene>
<dbReference type="Pfam" id="PF11951">
    <property type="entry name" value="Fungal_trans_2"/>
    <property type="match status" value="1"/>
</dbReference>
<evidence type="ECO:0000256" key="2">
    <source>
        <dbReference type="ARBA" id="ARBA00023242"/>
    </source>
</evidence>
<feature type="compositionally biased region" description="Basic and acidic residues" evidence="4">
    <location>
        <begin position="984"/>
        <end position="995"/>
    </location>
</feature>
<feature type="region of interest" description="Disordered" evidence="4">
    <location>
        <begin position="981"/>
        <end position="1006"/>
    </location>
</feature>
<dbReference type="GO" id="GO:0000981">
    <property type="term" value="F:DNA-binding transcription factor activity, RNA polymerase II-specific"/>
    <property type="evidence" value="ECO:0007669"/>
    <property type="project" value="InterPro"/>
</dbReference>
<dbReference type="InterPro" id="IPR001138">
    <property type="entry name" value="Zn2Cys6_DnaBD"/>
</dbReference>
<dbReference type="PROSITE" id="PS00463">
    <property type="entry name" value="ZN2_CY6_FUNGAL_1"/>
    <property type="match status" value="1"/>
</dbReference>
<feature type="region of interest" description="Disordered" evidence="4">
    <location>
        <begin position="218"/>
        <end position="246"/>
    </location>
</feature>
<dbReference type="GO" id="GO:0008270">
    <property type="term" value="F:zinc ion binding"/>
    <property type="evidence" value="ECO:0007669"/>
    <property type="project" value="InterPro"/>
</dbReference>
<feature type="domain" description="Zn(2)-C6 fungal-type" evidence="5">
    <location>
        <begin position="55"/>
        <end position="83"/>
    </location>
</feature>
<evidence type="ECO:0000313" key="7">
    <source>
        <dbReference type="Proteomes" id="UP000664203"/>
    </source>
</evidence>
<sequence length="1053" mass="116015">MPEAIRSGLPTNKALGAQEEASGSMAVSEAIMNSTNAEPARMTNPLKARKRTKTGCLTCRKRRIKCGEERPTCKNCVKSKRECEGYIPRVIFKDPLGAFRPTQQGIAARTQPPSHPHGATGGYGGMSSASVDTPIAPRLLPFAEQAGLGHVPVAGGSIAAGNFHGRTSYTHGAHSYSLGDSTSKSLYASLIGHSHGGFPSNSTAEQHAQSSFDSFPYQSFQHQSSDQDDNGIEIGPPHIPYGWSHGPVSSNMRSTEFLAHVEVPVLIPHDFHLDHVHQSTHWPVKEESAFEQTQNHASISSFPIQGHSEWNGVMGHGVSQHQAHSQNQHHGISTQPPWVVEPEEDDDFDVESDEEDLISKSYVTGTTSYDLGAMVAITADQGQGRIRSMTNFLNEPNILATYFPSYAASPLRDPQTARVFCHFITATAPTLSVCERHPSNPALIFSGKPVPWSQRALWSYTLPMRALTHQGLLHAMLALASLHIAKLQQTSSTPSLKHYHYALRRVAKALGNQKKRRDVATLAATQLLGFYEVTTAEHNKWNSHLAGARELIMEIDFARMVKRIEAHRQQQEAAEARLKHEMQNGIANAYWHEYAQGALDDFPVRVDRQLDERLISTIMGWGTRYDQHDRITDEGDSAPQTESPLTAHDIENFEIQCELFWWYVKHDIYQSIISGNRLLLSYDQWGRCPPRAPIGRLDAVCGSLDHLLLLMGRLAEFAAKDIPRKRRAYMEAAKKPKSSTQQGLPPTPNAQQLPQMYGMMPDPGPVRLPRGFDQARHDRLYTAPVPSEDQTLETATREAEAEWSAISHAFDVYAGSLGPDYAPLSPEHMTPTATPFGPALYYRSYSIACVLIMYYMGRIICSRAHPSMPPAAMAAAGVSAPQTAQYANTVGRIFAGIQPIDSTVSINPHHGAAMMDGCMGLFHAGVQYRDPAQRGWTITKLRDVARLTGWQTSGLIASGCERAWIKAAEMGKGPPYTMTLNPISKDDRLSGRGHDPSQFVHPPKDNNDRRFITVNAGTRVYWAMGVLGVDEDFKGMNLNGSGPSLEGLGTPMW</sequence>
<dbReference type="PROSITE" id="PS50048">
    <property type="entry name" value="ZN2_CY6_FUNGAL_2"/>
    <property type="match status" value="1"/>
</dbReference>
<dbReference type="InterPro" id="IPR021858">
    <property type="entry name" value="Fun_TF"/>
</dbReference>
<evidence type="ECO:0000256" key="1">
    <source>
        <dbReference type="ARBA" id="ARBA00004123"/>
    </source>
</evidence>
<dbReference type="SUPFAM" id="SSF57701">
    <property type="entry name" value="Zn2/Cys6 DNA-binding domain"/>
    <property type="match status" value="1"/>
</dbReference>
<feature type="coiled-coil region" evidence="3">
    <location>
        <begin position="557"/>
        <end position="584"/>
    </location>
</feature>
<dbReference type="GO" id="GO:0005634">
    <property type="term" value="C:nucleus"/>
    <property type="evidence" value="ECO:0007669"/>
    <property type="project" value="UniProtKB-SubCell"/>
</dbReference>
<keyword evidence="2" id="KW-0539">Nucleus</keyword>
<comment type="subcellular location">
    <subcellularLocation>
        <location evidence="1">Nucleus</location>
    </subcellularLocation>
</comment>
<proteinExistence type="predicted"/>
<dbReference type="SMART" id="SM00066">
    <property type="entry name" value="GAL4"/>
    <property type="match status" value="1"/>
</dbReference>
<organism evidence="6 7">
    <name type="scientific">Alectoria fallacina</name>
    <dbReference type="NCBI Taxonomy" id="1903189"/>
    <lineage>
        <taxon>Eukaryota</taxon>
        <taxon>Fungi</taxon>
        <taxon>Dikarya</taxon>
        <taxon>Ascomycota</taxon>
        <taxon>Pezizomycotina</taxon>
        <taxon>Lecanoromycetes</taxon>
        <taxon>OSLEUM clade</taxon>
        <taxon>Lecanoromycetidae</taxon>
        <taxon>Lecanorales</taxon>
        <taxon>Lecanorineae</taxon>
        <taxon>Parmeliaceae</taxon>
        <taxon>Alectoria</taxon>
    </lineage>
</organism>
<name>A0A8H3G656_9LECA</name>
<dbReference type="GO" id="GO:0045944">
    <property type="term" value="P:positive regulation of transcription by RNA polymerase II"/>
    <property type="evidence" value="ECO:0007669"/>
    <property type="project" value="TreeGrafter"/>
</dbReference>
<dbReference type="Gene3D" id="4.10.240.10">
    <property type="entry name" value="Zn(2)-C6 fungal-type DNA-binding domain"/>
    <property type="match status" value="1"/>
</dbReference>
<dbReference type="CDD" id="cd00067">
    <property type="entry name" value="GAL4"/>
    <property type="match status" value="1"/>
</dbReference>
<dbReference type="Proteomes" id="UP000664203">
    <property type="component" value="Unassembled WGS sequence"/>
</dbReference>
<evidence type="ECO:0000259" key="5">
    <source>
        <dbReference type="PROSITE" id="PS50048"/>
    </source>
</evidence>
<feature type="region of interest" description="Disordered" evidence="4">
    <location>
        <begin position="107"/>
        <end position="130"/>
    </location>
</feature>
<evidence type="ECO:0000313" key="6">
    <source>
        <dbReference type="EMBL" id="CAF9935504.1"/>
    </source>
</evidence>
<accession>A0A8H3G656</accession>
<reference evidence="6" key="1">
    <citation type="submission" date="2021-03" db="EMBL/GenBank/DDBJ databases">
        <authorList>
            <person name="Tagirdzhanova G."/>
        </authorList>
    </citation>
    <scope>NUCLEOTIDE SEQUENCE</scope>
</reference>
<dbReference type="InterPro" id="IPR036864">
    <property type="entry name" value="Zn2-C6_fun-type_DNA-bd_sf"/>
</dbReference>
<dbReference type="PANTHER" id="PTHR37534:SF23">
    <property type="entry name" value="ZN(II)2CYS6 TRANSCRIPTION FACTOR (EUROFUNG)"/>
    <property type="match status" value="1"/>
</dbReference>
<evidence type="ECO:0000256" key="3">
    <source>
        <dbReference type="SAM" id="Coils"/>
    </source>
</evidence>
<dbReference type="OrthoDB" id="5391043at2759"/>
<keyword evidence="3" id="KW-0175">Coiled coil</keyword>